<dbReference type="Pfam" id="PF01658">
    <property type="entry name" value="Inos-1-P_synth"/>
    <property type="match status" value="1"/>
</dbReference>
<keyword evidence="14" id="KW-1208">Phospholipid metabolism</keyword>
<dbReference type="Gene3D" id="3.40.50.720">
    <property type="entry name" value="NAD(P)-binding Rossmann-like Domain"/>
    <property type="match status" value="2"/>
</dbReference>
<keyword evidence="19" id="KW-1185">Reference proteome</keyword>
<dbReference type="InterPro" id="IPR013021">
    <property type="entry name" value="Myo-inos-1-P_Synthase_GAPDH"/>
</dbReference>
<accession>A0A8W8K7Y5</accession>
<dbReference type="Pfam" id="PF07994">
    <property type="entry name" value="NAD_binding_5"/>
    <property type="match status" value="1"/>
</dbReference>
<evidence type="ECO:0000313" key="19">
    <source>
        <dbReference type="Proteomes" id="UP000005408"/>
    </source>
</evidence>
<dbReference type="EC" id="5.5.1.4" evidence="6"/>
<dbReference type="InterPro" id="IPR002587">
    <property type="entry name" value="Myo-inos-1-P_Synthase"/>
</dbReference>
<dbReference type="FunFam" id="3.40.50.720:FF:000069">
    <property type="entry name" value="Inositol-3-phosphate synthase 1"/>
    <property type="match status" value="1"/>
</dbReference>
<dbReference type="GO" id="GO:0004512">
    <property type="term" value="F:inositol-3-phosphate synthase activity"/>
    <property type="evidence" value="ECO:0007669"/>
    <property type="project" value="UniProtKB-EC"/>
</dbReference>
<keyword evidence="10" id="KW-0520">NAD</keyword>
<dbReference type="Proteomes" id="UP000005408">
    <property type="component" value="Unassembled WGS sequence"/>
</dbReference>
<evidence type="ECO:0000256" key="7">
    <source>
        <dbReference type="ARBA" id="ARBA00022490"/>
    </source>
</evidence>
<evidence type="ECO:0000256" key="14">
    <source>
        <dbReference type="ARBA" id="ARBA00023264"/>
    </source>
</evidence>
<dbReference type="GO" id="GO:0008654">
    <property type="term" value="P:phospholipid biosynthetic process"/>
    <property type="evidence" value="ECO:0007669"/>
    <property type="project" value="UniProtKB-KW"/>
</dbReference>
<dbReference type="SUPFAM" id="SSF55347">
    <property type="entry name" value="Glyceraldehyde-3-phosphate dehydrogenase-like, C-terminal domain"/>
    <property type="match status" value="1"/>
</dbReference>
<evidence type="ECO:0000256" key="3">
    <source>
        <dbReference type="ARBA" id="ARBA00004496"/>
    </source>
</evidence>
<keyword evidence="11" id="KW-0443">Lipid metabolism</keyword>
<comment type="cofactor">
    <cofactor evidence="2">
        <name>NAD(+)</name>
        <dbReference type="ChEBI" id="CHEBI:57540"/>
    </cofactor>
</comment>
<dbReference type="EnsemblMetazoa" id="G22802.6">
    <property type="protein sequence ID" value="G22802.6:cds"/>
    <property type="gene ID" value="G22802"/>
</dbReference>
<feature type="domain" description="Myo-inositol-1-phosphate synthase GAPDH-like" evidence="17">
    <location>
        <begin position="324"/>
        <end position="437"/>
    </location>
</feature>
<keyword evidence="7" id="KW-0963">Cytoplasm</keyword>
<evidence type="ECO:0000256" key="15">
    <source>
        <dbReference type="ARBA" id="ARBA00025559"/>
    </source>
</evidence>
<dbReference type="FunFam" id="3.30.360.10:FF:000055">
    <property type="entry name" value="Putative myo-inositol-1-phosphate synthase"/>
    <property type="match status" value="1"/>
</dbReference>
<comment type="pathway">
    <text evidence="4">Polyol metabolism; myo-inositol biosynthesis; myo-inositol from D-glucose 6-phosphate: step 1/2.</text>
</comment>
<proteinExistence type="inferred from homology"/>
<comment type="similarity">
    <text evidence="5">Belongs to the myo-inositol 1-phosphate synthase family.</text>
</comment>
<protein>
    <recommendedName>
        <fullName evidence="6">inositol-3-phosphate synthase</fullName>
        <ecNumber evidence="6">5.5.1.4</ecNumber>
    </recommendedName>
</protein>
<dbReference type="PIRSF" id="PIRSF015578">
    <property type="entry name" value="Myoinos-ppht_syn"/>
    <property type="match status" value="1"/>
</dbReference>
<dbReference type="GO" id="GO:0006021">
    <property type="term" value="P:inositol biosynthetic process"/>
    <property type="evidence" value="ECO:0007669"/>
    <property type="project" value="UniProtKB-KW"/>
</dbReference>
<evidence type="ECO:0000256" key="6">
    <source>
        <dbReference type="ARBA" id="ARBA00012125"/>
    </source>
</evidence>
<keyword evidence="13" id="KW-0413">Isomerase</keyword>
<dbReference type="FunFam" id="3.40.50.720:FF:000171">
    <property type="entry name" value="inositol-3-phosphate synthase 1"/>
    <property type="match status" value="1"/>
</dbReference>
<reference evidence="18" key="1">
    <citation type="submission" date="2022-08" db="UniProtKB">
        <authorList>
            <consortium name="EnsemblMetazoa"/>
        </authorList>
    </citation>
    <scope>IDENTIFICATION</scope>
    <source>
        <strain evidence="18">05x7-T-G4-1.051#20</strain>
    </source>
</reference>
<dbReference type="SUPFAM" id="SSF51735">
    <property type="entry name" value="NAD(P)-binding Rossmann-fold domains"/>
    <property type="match status" value="1"/>
</dbReference>
<comment type="subcellular location">
    <subcellularLocation>
        <location evidence="3">Cytoplasm</location>
    </subcellularLocation>
</comment>
<evidence type="ECO:0000256" key="1">
    <source>
        <dbReference type="ARBA" id="ARBA00000113"/>
    </source>
</evidence>
<feature type="region of interest" description="Disordered" evidence="16">
    <location>
        <begin position="537"/>
        <end position="558"/>
    </location>
</feature>
<evidence type="ECO:0000256" key="5">
    <source>
        <dbReference type="ARBA" id="ARBA00010813"/>
    </source>
</evidence>
<dbReference type="PANTHER" id="PTHR11510">
    <property type="entry name" value="MYO-INOSITOL-1 PHOSPHATE SYNTHASE"/>
    <property type="match status" value="1"/>
</dbReference>
<evidence type="ECO:0000256" key="12">
    <source>
        <dbReference type="ARBA" id="ARBA00023209"/>
    </source>
</evidence>
<keyword evidence="12" id="KW-0594">Phospholipid biosynthesis</keyword>
<comment type="function">
    <text evidence="15">Key enzyme in myo-inositol biosynthesis pathway that catalyzes the conversion of glucose 6-phosphate to 1-myo-inositol 1-phosphate in a NAD-dependent manner. Rate-limiting enzyme in the synthesis of all inositol-containing compounds.</text>
</comment>
<keyword evidence="8" id="KW-0444">Lipid biosynthesis</keyword>
<comment type="catalytic activity">
    <reaction evidence="1">
        <text>D-glucose 6-phosphate = 1D-myo-inositol 3-phosphate</text>
        <dbReference type="Rhea" id="RHEA:10716"/>
        <dbReference type="ChEBI" id="CHEBI:58401"/>
        <dbReference type="ChEBI" id="CHEBI:61548"/>
        <dbReference type="EC" id="5.5.1.4"/>
    </reaction>
</comment>
<evidence type="ECO:0000256" key="16">
    <source>
        <dbReference type="SAM" id="MobiDB-lite"/>
    </source>
</evidence>
<dbReference type="AlphaFoldDB" id="A0A8W8K7Y5"/>
<evidence type="ECO:0000256" key="2">
    <source>
        <dbReference type="ARBA" id="ARBA00001911"/>
    </source>
</evidence>
<evidence type="ECO:0000256" key="4">
    <source>
        <dbReference type="ARBA" id="ARBA00005117"/>
    </source>
</evidence>
<evidence type="ECO:0000256" key="11">
    <source>
        <dbReference type="ARBA" id="ARBA00023098"/>
    </source>
</evidence>
<evidence type="ECO:0000256" key="9">
    <source>
        <dbReference type="ARBA" id="ARBA00022550"/>
    </source>
</evidence>
<dbReference type="GO" id="GO:0005737">
    <property type="term" value="C:cytoplasm"/>
    <property type="evidence" value="ECO:0007669"/>
    <property type="project" value="UniProtKB-SubCell"/>
</dbReference>
<organism evidence="18 19">
    <name type="scientific">Magallana gigas</name>
    <name type="common">Pacific oyster</name>
    <name type="synonym">Crassostrea gigas</name>
    <dbReference type="NCBI Taxonomy" id="29159"/>
    <lineage>
        <taxon>Eukaryota</taxon>
        <taxon>Metazoa</taxon>
        <taxon>Spiralia</taxon>
        <taxon>Lophotrochozoa</taxon>
        <taxon>Mollusca</taxon>
        <taxon>Bivalvia</taxon>
        <taxon>Autobranchia</taxon>
        <taxon>Pteriomorphia</taxon>
        <taxon>Ostreida</taxon>
        <taxon>Ostreoidea</taxon>
        <taxon>Ostreidae</taxon>
        <taxon>Magallana</taxon>
    </lineage>
</organism>
<dbReference type="InterPro" id="IPR036291">
    <property type="entry name" value="NAD(P)-bd_dom_sf"/>
</dbReference>
<evidence type="ECO:0000256" key="13">
    <source>
        <dbReference type="ARBA" id="ARBA00023235"/>
    </source>
</evidence>
<evidence type="ECO:0000256" key="8">
    <source>
        <dbReference type="ARBA" id="ARBA00022516"/>
    </source>
</evidence>
<evidence type="ECO:0000259" key="17">
    <source>
        <dbReference type="Pfam" id="PF01658"/>
    </source>
</evidence>
<feature type="compositionally biased region" description="Basic and acidic residues" evidence="16">
    <location>
        <begin position="539"/>
        <end position="549"/>
    </location>
</feature>
<keyword evidence="9" id="KW-0398">Inositol biosynthesis</keyword>
<sequence length="558" mass="62102">MNKGIPRPIDELPQAAEPKMARIEVNSPNVSYTSDFIQSKYVYQNTKVDRDVSGNITATPIDTVYLFRTQRRVPKLGVMLVGWGGNNGSTITATILANKHNIDWPTKDGLQKPNYFGSITQASTVLLGTGPEGEVYVPMKSLLPMVDPDDLVLDGWDISSKNLADSMERARVLDYNLQTQLKPYMENFKPRPSIYIPEFIAANQAERADNVLTGSKQEMMTKIREDIREFKKSSGVDKVIVLWTANTERFSEIIPGVNDTAENLISSIRNNETEVSPSTLFAVASILEGVSFINGSPQNTFVPGCLELAEKKCVFVGGDDFKSGQTKLKSVLVDFLVSAGIKPRSIVSYNHLGNNDGKNLSAPQTFRSKEISKSNVVDDMVNSNRVLYSQGETPDHCVVIKYVPHVGDSKRAMDEYTSEIMMGGTNTLVIHNTCEDSLLASPLIIDLIVLAELCERIQFKVGNETQFQKFNPVLSFLSYMCKAPLVPRGTPVVNSLFRQRCCIENILRACIGLSPINHMLLEYKMHRPETIVIPKTRVSKKDKDIPKESESDDTDCEK</sequence>
<evidence type="ECO:0000313" key="18">
    <source>
        <dbReference type="EnsemblMetazoa" id="G22802.6:cds"/>
    </source>
</evidence>
<evidence type="ECO:0000256" key="10">
    <source>
        <dbReference type="ARBA" id="ARBA00023027"/>
    </source>
</evidence>
<name>A0A8W8K7Y5_MAGGI</name>